<evidence type="ECO:0000259" key="6">
    <source>
        <dbReference type="PROSITE" id="PS50887"/>
    </source>
</evidence>
<dbReference type="Gene3D" id="3.20.20.450">
    <property type="entry name" value="EAL domain"/>
    <property type="match status" value="1"/>
</dbReference>
<dbReference type="InterPro" id="IPR011006">
    <property type="entry name" value="CheY-like_superfamily"/>
</dbReference>
<accession>A0A5C1EC90</accession>
<evidence type="ECO:0000313" key="7">
    <source>
        <dbReference type="EMBL" id="QEL65767.1"/>
    </source>
</evidence>
<dbReference type="InterPro" id="IPR035965">
    <property type="entry name" value="PAS-like_dom_sf"/>
</dbReference>
<dbReference type="SMART" id="SM00267">
    <property type="entry name" value="GGDEF"/>
    <property type="match status" value="1"/>
</dbReference>
<gene>
    <name evidence="7" type="ORF">OTERR_22910</name>
</gene>
<dbReference type="PROSITE" id="PS50883">
    <property type="entry name" value="EAL"/>
    <property type="match status" value="1"/>
</dbReference>
<dbReference type="InterPro" id="IPR043128">
    <property type="entry name" value="Rev_trsase/Diguanyl_cyclase"/>
</dbReference>
<keyword evidence="8" id="KW-1185">Reference proteome</keyword>
<dbReference type="PROSITE" id="PS50112">
    <property type="entry name" value="PAS"/>
    <property type="match status" value="1"/>
</dbReference>
<dbReference type="Pfam" id="PF00563">
    <property type="entry name" value="EAL"/>
    <property type="match status" value="1"/>
</dbReference>
<dbReference type="Proteomes" id="UP000323671">
    <property type="component" value="Chromosome"/>
</dbReference>
<dbReference type="KEGG" id="otr:OTERR_22910"/>
<dbReference type="PANTHER" id="PTHR44757">
    <property type="entry name" value="DIGUANYLATE CYCLASE DGCP"/>
    <property type="match status" value="1"/>
</dbReference>
<dbReference type="Gene3D" id="3.40.50.2300">
    <property type="match status" value="1"/>
</dbReference>
<dbReference type="GO" id="GO:0000160">
    <property type="term" value="P:phosphorelay signal transduction system"/>
    <property type="evidence" value="ECO:0007669"/>
    <property type="project" value="InterPro"/>
</dbReference>
<dbReference type="InterPro" id="IPR001633">
    <property type="entry name" value="EAL_dom"/>
</dbReference>
<dbReference type="NCBIfam" id="TIGR00229">
    <property type="entry name" value="sensory_box"/>
    <property type="match status" value="1"/>
</dbReference>
<name>A0A5C1EC90_9RHOO</name>
<dbReference type="PROSITE" id="PS50887">
    <property type="entry name" value="GGDEF"/>
    <property type="match status" value="1"/>
</dbReference>
<dbReference type="InterPro" id="IPR035919">
    <property type="entry name" value="EAL_sf"/>
</dbReference>
<dbReference type="SMART" id="SM00052">
    <property type="entry name" value="EAL"/>
    <property type="match status" value="1"/>
</dbReference>
<dbReference type="PANTHER" id="PTHR44757:SF2">
    <property type="entry name" value="BIOFILM ARCHITECTURE MAINTENANCE PROTEIN MBAA"/>
    <property type="match status" value="1"/>
</dbReference>
<dbReference type="SMART" id="SM00448">
    <property type="entry name" value="REC"/>
    <property type="match status" value="1"/>
</dbReference>
<dbReference type="Pfam" id="PF00990">
    <property type="entry name" value="GGDEF"/>
    <property type="match status" value="1"/>
</dbReference>
<dbReference type="InterPro" id="IPR000160">
    <property type="entry name" value="GGDEF_dom"/>
</dbReference>
<dbReference type="EMBL" id="CP022579">
    <property type="protein sequence ID" value="QEL65767.1"/>
    <property type="molecule type" value="Genomic_DNA"/>
</dbReference>
<feature type="domain" description="EAL" evidence="5">
    <location>
        <begin position="450"/>
        <end position="704"/>
    </location>
</feature>
<evidence type="ECO:0000259" key="4">
    <source>
        <dbReference type="PROSITE" id="PS50113"/>
    </source>
</evidence>
<feature type="domain" description="GGDEF" evidence="6">
    <location>
        <begin position="308"/>
        <end position="441"/>
    </location>
</feature>
<evidence type="ECO:0000313" key="8">
    <source>
        <dbReference type="Proteomes" id="UP000323671"/>
    </source>
</evidence>
<dbReference type="InterPro" id="IPR029787">
    <property type="entry name" value="Nucleotide_cyclase"/>
</dbReference>
<feature type="modified residue" description="4-aspartylphosphate" evidence="1">
    <location>
        <position position="78"/>
    </location>
</feature>
<proteinExistence type="predicted"/>
<dbReference type="SUPFAM" id="SSF52172">
    <property type="entry name" value="CheY-like"/>
    <property type="match status" value="1"/>
</dbReference>
<dbReference type="SUPFAM" id="SSF141868">
    <property type="entry name" value="EAL domain-like"/>
    <property type="match status" value="1"/>
</dbReference>
<dbReference type="InterPro" id="IPR000014">
    <property type="entry name" value="PAS"/>
</dbReference>
<dbReference type="SUPFAM" id="SSF55785">
    <property type="entry name" value="PYP-like sensor domain (PAS domain)"/>
    <property type="match status" value="1"/>
</dbReference>
<dbReference type="Pfam" id="PF13426">
    <property type="entry name" value="PAS_9"/>
    <property type="match status" value="1"/>
</dbReference>
<dbReference type="CDD" id="cd17536">
    <property type="entry name" value="REC_YesN-like"/>
    <property type="match status" value="1"/>
</dbReference>
<organism evidence="7 8">
    <name type="scientific">Oryzomicrobium terrae</name>
    <dbReference type="NCBI Taxonomy" id="1735038"/>
    <lineage>
        <taxon>Bacteria</taxon>
        <taxon>Pseudomonadati</taxon>
        <taxon>Pseudomonadota</taxon>
        <taxon>Betaproteobacteria</taxon>
        <taxon>Rhodocyclales</taxon>
        <taxon>Rhodocyclaceae</taxon>
        <taxon>Oryzomicrobium</taxon>
    </lineage>
</organism>
<dbReference type="Gene3D" id="3.30.450.20">
    <property type="entry name" value="PAS domain"/>
    <property type="match status" value="1"/>
</dbReference>
<reference evidence="7 8" key="1">
    <citation type="submission" date="2017-07" db="EMBL/GenBank/DDBJ databases">
        <title>Complete genome sequence of Oryzomicrobium terrae TPP412.</title>
        <authorList>
            <person name="Chiu L.-W."/>
            <person name="Lo K.-J."/>
            <person name="Tsai Y.-M."/>
            <person name="Lin S.-S."/>
            <person name="Kuo C.-H."/>
            <person name="Liu C.-T."/>
        </authorList>
    </citation>
    <scope>NUCLEOTIDE SEQUENCE [LARGE SCALE GENOMIC DNA]</scope>
    <source>
        <strain evidence="7 8">TPP412</strain>
    </source>
</reference>
<dbReference type="NCBIfam" id="TIGR00254">
    <property type="entry name" value="GGDEF"/>
    <property type="match status" value="1"/>
</dbReference>
<evidence type="ECO:0000259" key="5">
    <source>
        <dbReference type="PROSITE" id="PS50883"/>
    </source>
</evidence>
<sequence length="712" mass="77677">MNAASSSSSLPVDVLTAIAPVGDPLQRLTVLLVEDDPVIRAAIALPLAKRVGTVLQAGNGEEGLACFRQAHPDVVITDLVMPGLDGLALARAIKAESPGTPVVIATGHSEADALISAIEIGVDRYVLKPVMVDTLLGVLGPLAYTAALESRQKLAAQVFAASSEAILIADAAWTVVDANDAFTRITGYARDEVLGRDLRELDGAIEGEAFIEVMWRTVQENGHWRGELWSRRKNGELYPEWRALDVVRDGDGRILHYVVAWSDISERKEAEARIQYLAHYDALTDLPNRVLFSDRFDQALIHARRSGETVGVLFVDLDRFKLVNDSLGHKVGDMVLQEAARRLLSCVREEDTVSRLGGDEFVILLPALREPQDAGRVAEKLVAALARPFRHKGDDLAISASIGIACFPNDGELADTLLTHADLAMYRAKSVGRNNFQFFSPELESGALTRLSLEHDMRQGLDRGEFELLYLPQVDNPSGRLLGVEALIRWHHPERGLLLPRDFIPLAEESGFIVPLSLWVLAEAARQLAAWRDAGVAAVRVSINLCAAQLKQPDFAANFARILAEAGVSGEAFEFEFTEQVLMQDGERNLLVLSDLKKLGVGITLDDFGVGYSNLNVLRRLPVDTLKIDRSLVSEVTENQDDAVIVDAIISMAQRMDLKVVAEGVETADQAGFFRDRACQEIQGHFFSKPLAASDLPAYLESLPGVLARAAG</sequence>
<dbReference type="CDD" id="cd01949">
    <property type="entry name" value="GGDEF"/>
    <property type="match status" value="1"/>
</dbReference>
<evidence type="ECO:0000259" key="2">
    <source>
        <dbReference type="PROSITE" id="PS50110"/>
    </source>
</evidence>
<dbReference type="CDD" id="cd00130">
    <property type="entry name" value="PAS"/>
    <property type="match status" value="1"/>
</dbReference>
<evidence type="ECO:0000256" key="1">
    <source>
        <dbReference type="PROSITE-ProRule" id="PRU00169"/>
    </source>
</evidence>
<dbReference type="GO" id="GO:0003824">
    <property type="term" value="F:catalytic activity"/>
    <property type="evidence" value="ECO:0007669"/>
    <property type="project" value="UniProtKB-ARBA"/>
</dbReference>
<dbReference type="InterPro" id="IPR052155">
    <property type="entry name" value="Biofilm_reg_signaling"/>
</dbReference>
<keyword evidence="1" id="KW-0597">Phosphoprotein</keyword>
<dbReference type="InterPro" id="IPR001789">
    <property type="entry name" value="Sig_transdc_resp-reg_receiver"/>
</dbReference>
<dbReference type="SUPFAM" id="SSF55073">
    <property type="entry name" value="Nucleotide cyclase"/>
    <property type="match status" value="1"/>
</dbReference>
<feature type="domain" description="PAS" evidence="3">
    <location>
        <begin position="151"/>
        <end position="201"/>
    </location>
</feature>
<feature type="domain" description="PAC" evidence="4">
    <location>
        <begin position="224"/>
        <end position="276"/>
    </location>
</feature>
<dbReference type="SMART" id="SM00091">
    <property type="entry name" value="PAS"/>
    <property type="match status" value="1"/>
</dbReference>
<dbReference type="InterPro" id="IPR000700">
    <property type="entry name" value="PAS-assoc_C"/>
</dbReference>
<dbReference type="Pfam" id="PF00072">
    <property type="entry name" value="Response_reg"/>
    <property type="match status" value="1"/>
</dbReference>
<dbReference type="PROSITE" id="PS50110">
    <property type="entry name" value="RESPONSE_REGULATORY"/>
    <property type="match status" value="1"/>
</dbReference>
<dbReference type="FunFam" id="3.30.70.270:FF:000001">
    <property type="entry name" value="Diguanylate cyclase domain protein"/>
    <property type="match status" value="1"/>
</dbReference>
<evidence type="ECO:0000259" key="3">
    <source>
        <dbReference type="PROSITE" id="PS50112"/>
    </source>
</evidence>
<dbReference type="Gene3D" id="3.30.70.270">
    <property type="match status" value="1"/>
</dbReference>
<protein>
    <submittedName>
        <fullName evidence="7">Diguanylate cyclase/phosphodiesterase with PAS/PAC sensor</fullName>
    </submittedName>
</protein>
<dbReference type="RefSeq" id="WP_054621200.1">
    <property type="nucleotide sequence ID" value="NZ_CP022579.1"/>
</dbReference>
<feature type="domain" description="Response regulatory" evidence="2">
    <location>
        <begin position="29"/>
        <end position="143"/>
    </location>
</feature>
<dbReference type="CDD" id="cd01948">
    <property type="entry name" value="EAL"/>
    <property type="match status" value="1"/>
</dbReference>
<dbReference type="AlphaFoldDB" id="A0A5C1EC90"/>
<dbReference type="PROSITE" id="PS50113">
    <property type="entry name" value="PAC"/>
    <property type="match status" value="1"/>
</dbReference>